<evidence type="ECO:0000256" key="3">
    <source>
        <dbReference type="ARBA" id="ARBA00022763"/>
    </source>
</evidence>
<evidence type="ECO:0000256" key="7">
    <source>
        <dbReference type="ARBA" id="ARBA00023239"/>
    </source>
</evidence>
<name>A0A080MB92_9PROT</name>
<comment type="caution">
    <text evidence="9">The sequence shown here is derived from an EMBL/GenBank/DDBJ whole genome shotgun (WGS) entry which is preliminary data.</text>
</comment>
<dbReference type="InterPro" id="IPR036590">
    <property type="entry name" value="SRAP-like"/>
</dbReference>
<evidence type="ECO:0000256" key="1">
    <source>
        <dbReference type="ARBA" id="ARBA00008136"/>
    </source>
</evidence>
<dbReference type="Proteomes" id="UP000020077">
    <property type="component" value="Unassembled WGS sequence"/>
</dbReference>
<dbReference type="EC" id="3.4.-.-" evidence="8"/>
<dbReference type="GO" id="GO:0016829">
    <property type="term" value="F:lyase activity"/>
    <property type="evidence" value="ECO:0007669"/>
    <property type="project" value="UniProtKB-KW"/>
</dbReference>
<dbReference type="PANTHER" id="PTHR13604:SF0">
    <property type="entry name" value="ABASIC SITE PROCESSING PROTEIN HMCES"/>
    <property type="match status" value="1"/>
</dbReference>
<comment type="similarity">
    <text evidence="1 8">Belongs to the SOS response-associated peptidase family.</text>
</comment>
<proteinExistence type="inferred from homology"/>
<dbReference type="AlphaFoldDB" id="A0A080MB92"/>
<evidence type="ECO:0000256" key="8">
    <source>
        <dbReference type="RuleBase" id="RU364100"/>
    </source>
</evidence>
<organism evidence="9 10">
    <name type="scientific">Candidatus Accumulibacter phosphatis</name>
    <dbReference type="NCBI Taxonomy" id="327160"/>
    <lineage>
        <taxon>Bacteria</taxon>
        <taxon>Pseudomonadati</taxon>
        <taxon>Pseudomonadota</taxon>
        <taxon>Betaproteobacteria</taxon>
        <taxon>Candidatus Accumulibacter</taxon>
    </lineage>
</organism>
<sequence length="226" mass="25936">MCSHFESVKDRQILKSHFRLDDVPEGGKWDMWPGYLGPFIRRQEFVDLGDEVLPEREVLLGSFGLIPHWATDTRIARQTYNARSETVAMKPSFRDAWKKSHHCIVPADAIYEPDWRSGKAVATRIARADDQPMGVAGLWSCWQSPQGKAMHSFTMLTINAESHPLMRQFHKPTDEKRMVVILHEDRYDDWLRADAQCSSEFLNPYPADALKAEVPGSRKQSLIVKV</sequence>
<keyword evidence="5" id="KW-0190">Covalent protein-DNA linkage</keyword>
<accession>A0A080MB92</accession>
<evidence type="ECO:0000256" key="6">
    <source>
        <dbReference type="ARBA" id="ARBA00023125"/>
    </source>
</evidence>
<dbReference type="EMBL" id="JDVG02000038">
    <property type="protein sequence ID" value="KFB74424.1"/>
    <property type="molecule type" value="Genomic_DNA"/>
</dbReference>
<dbReference type="PANTHER" id="PTHR13604">
    <property type="entry name" value="DC12-RELATED"/>
    <property type="match status" value="1"/>
</dbReference>
<dbReference type="GO" id="GO:0003697">
    <property type="term" value="F:single-stranded DNA binding"/>
    <property type="evidence" value="ECO:0007669"/>
    <property type="project" value="InterPro"/>
</dbReference>
<reference evidence="9 10" key="1">
    <citation type="submission" date="2014-02" db="EMBL/GenBank/DDBJ databases">
        <title>Expanding our view of genomic diversity in Candidatus Accumulibacter clades.</title>
        <authorList>
            <person name="Skennerton C.T."/>
            <person name="Barr J.J."/>
            <person name="Slater F.R."/>
            <person name="Bond P.L."/>
            <person name="Tyson G.W."/>
        </authorList>
    </citation>
    <scope>NUCLEOTIDE SEQUENCE [LARGE SCALE GENOMIC DNA]</scope>
    <source>
        <strain evidence="10">BA-91</strain>
    </source>
</reference>
<protein>
    <recommendedName>
        <fullName evidence="8">Abasic site processing protein</fullName>
        <ecNumber evidence="8">3.4.-.-</ecNumber>
    </recommendedName>
</protein>
<dbReference type="GO" id="GO:0106300">
    <property type="term" value="P:protein-DNA covalent cross-linking repair"/>
    <property type="evidence" value="ECO:0007669"/>
    <property type="project" value="InterPro"/>
</dbReference>
<keyword evidence="7" id="KW-0456">Lyase</keyword>
<keyword evidence="4 8" id="KW-0378">Hydrolase</keyword>
<dbReference type="GO" id="GO:0008233">
    <property type="term" value="F:peptidase activity"/>
    <property type="evidence" value="ECO:0007669"/>
    <property type="project" value="UniProtKB-KW"/>
</dbReference>
<keyword evidence="6" id="KW-0238">DNA-binding</keyword>
<dbReference type="Pfam" id="PF02586">
    <property type="entry name" value="SRAP"/>
    <property type="match status" value="1"/>
</dbReference>
<evidence type="ECO:0000256" key="4">
    <source>
        <dbReference type="ARBA" id="ARBA00022801"/>
    </source>
</evidence>
<dbReference type="InterPro" id="IPR003738">
    <property type="entry name" value="SRAP"/>
</dbReference>
<dbReference type="Gene3D" id="3.90.1680.10">
    <property type="entry name" value="SOS response associated peptidase-like"/>
    <property type="match status" value="1"/>
</dbReference>
<evidence type="ECO:0000313" key="9">
    <source>
        <dbReference type="EMBL" id="KFB74424.1"/>
    </source>
</evidence>
<keyword evidence="3" id="KW-0227">DNA damage</keyword>
<keyword evidence="2 8" id="KW-0645">Protease</keyword>
<gene>
    <name evidence="9" type="ORF">AW09_000276</name>
</gene>
<dbReference type="GO" id="GO:0006508">
    <property type="term" value="P:proteolysis"/>
    <property type="evidence" value="ECO:0007669"/>
    <property type="project" value="UniProtKB-KW"/>
</dbReference>
<evidence type="ECO:0000256" key="2">
    <source>
        <dbReference type="ARBA" id="ARBA00022670"/>
    </source>
</evidence>
<evidence type="ECO:0000256" key="5">
    <source>
        <dbReference type="ARBA" id="ARBA00023124"/>
    </source>
</evidence>
<evidence type="ECO:0000313" key="10">
    <source>
        <dbReference type="Proteomes" id="UP000020077"/>
    </source>
</evidence>
<dbReference type="SUPFAM" id="SSF143081">
    <property type="entry name" value="BB1717-like"/>
    <property type="match status" value="1"/>
</dbReference>